<dbReference type="PANTHER" id="PTHR21666">
    <property type="entry name" value="PEPTIDASE-RELATED"/>
    <property type="match status" value="1"/>
</dbReference>
<sequence length="256" mass="28950">MSKRVDDIRKRIAKRREQEEKWGNPNQLMSKFPVKEVQNTEGGYTYTYDDLVEEQGKKIMNNSNFMFRSLLCAIIVLALAIILKSNSPMASQVRHGLSQVYESEFQFASLQKWYEDRFGSPIAFLPQLNDHKENVGNDNYAVPASGKVLQSFKTDGQGILIQTEANQKVESIKKGRVLFVGKKDNLGNTVIIQHADGSESWYGKLGTTNVKVYDEVDSKKVIGTVSSNDEGNLGTYYFAIKMGEKFIDPKQVIPFE</sequence>
<name>A0ABX2ZKS6_9BACI</name>
<dbReference type="CDD" id="cd12797">
    <property type="entry name" value="M23_peptidase"/>
    <property type="match status" value="1"/>
</dbReference>
<dbReference type="InterPro" id="IPR016047">
    <property type="entry name" value="M23ase_b-sheet_dom"/>
</dbReference>
<dbReference type="RefSeq" id="WP_069035180.1">
    <property type="nucleotide sequence ID" value="NZ_MDKC01000035.1"/>
</dbReference>
<keyword evidence="1" id="KW-0472">Membrane</keyword>
<evidence type="ECO:0000313" key="3">
    <source>
        <dbReference type="EMBL" id="ODG90308.1"/>
    </source>
</evidence>
<feature type="domain" description="M23ase beta-sheet core" evidence="2">
    <location>
        <begin position="157"/>
        <end position="249"/>
    </location>
</feature>
<gene>
    <name evidence="3" type="ORF">BED47_13345</name>
</gene>
<accession>A0ABX2ZKS6</accession>
<evidence type="ECO:0000313" key="4">
    <source>
        <dbReference type="Proteomes" id="UP000094580"/>
    </source>
</evidence>
<dbReference type="InterPro" id="IPR050570">
    <property type="entry name" value="Cell_wall_metabolism_enzyme"/>
</dbReference>
<proteinExistence type="predicted"/>
<dbReference type="SUPFAM" id="SSF51261">
    <property type="entry name" value="Duplicated hybrid motif"/>
    <property type="match status" value="1"/>
</dbReference>
<feature type="transmembrane region" description="Helical" evidence="1">
    <location>
        <begin position="65"/>
        <end position="83"/>
    </location>
</feature>
<organism evidence="3 4">
    <name type="scientific">Gottfriedia luciferensis</name>
    <dbReference type="NCBI Taxonomy" id="178774"/>
    <lineage>
        <taxon>Bacteria</taxon>
        <taxon>Bacillati</taxon>
        <taxon>Bacillota</taxon>
        <taxon>Bacilli</taxon>
        <taxon>Bacillales</taxon>
        <taxon>Bacillaceae</taxon>
        <taxon>Gottfriedia</taxon>
    </lineage>
</organism>
<evidence type="ECO:0000256" key="1">
    <source>
        <dbReference type="SAM" id="Phobius"/>
    </source>
</evidence>
<dbReference type="InterPro" id="IPR011055">
    <property type="entry name" value="Dup_hybrid_motif"/>
</dbReference>
<keyword evidence="1" id="KW-1133">Transmembrane helix</keyword>
<keyword evidence="1" id="KW-0812">Transmembrane</keyword>
<comment type="caution">
    <text evidence="3">The sequence shown here is derived from an EMBL/GenBank/DDBJ whole genome shotgun (WGS) entry which is preliminary data.</text>
</comment>
<dbReference type="PANTHER" id="PTHR21666:SF274">
    <property type="entry name" value="STAGE IV SPORULATION PROTEIN FA"/>
    <property type="match status" value="1"/>
</dbReference>
<keyword evidence="4" id="KW-1185">Reference proteome</keyword>
<dbReference type="Pfam" id="PF01551">
    <property type="entry name" value="Peptidase_M23"/>
    <property type="match status" value="1"/>
</dbReference>
<reference evidence="3 4" key="1">
    <citation type="submission" date="2016-07" db="EMBL/GenBank/DDBJ databases">
        <authorList>
            <person name="Townsley L."/>
            <person name="Shank E.A."/>
        </authorList>
    </citation>
    <scope>NUCLEOTIDE SEQUENCE [LARGE SCALE GENOMIC DNA]</scope>
    <source>
        <strain evidence="3 4">CH01</strain>
    </source>
</reference>
<evidence type="ECO:0000259" key="2">
    <source>
        <dbReference type="Pfam" id="PF01551"/>
    </source>
</evidence>
<dbReference type="EMBL" id="MDKC01000035">
    <property type="protein sequence ID" value="ODG90308.1"/>
    <property type="molecule type" value="Genomic_DNA"/>
</dbReference>
<dbReference type="Proteomes" id="UP000094580">
    <property type="component" value="Unassembled WGS sequence"/>
</dbReference>
<protein>
    <recommendedName>
        <fullName evidence="2">M23ase beta-sheet core domain-containing protein</fullName>
    </recommendedName>
</protein>
<dbReference type="Gene3D" id="2.70.70.10">
    <property type="entry name" value="Glucose Permease (Domain IIA)"/>
    <property type="match status" value="1"/>
</dbReference>